<dbReference type="InterPro" id="IPR036388">
    <property type="entry name" value="WH-like_DNA-bd_sf"/>
</dbReference>
<sequence length="342" mass="37616">MRAASGGLPDPMPKTAGVSRRNHFQKQFVSDNLTNSETEDQRYPWVHPDQAAPKRIWRVPMPAENRLEYNDAHPFSGTLHMNDEAIPHDAPSDSKADTPTLRAFALLEYLVAANAPVSLADMAHDIRMPKASLHRMLGSLEAGGLVIREPGQKNAYVIGPRLAQLSLGVMMQSGARRMRHAILGRLVADLGETCNLTMLHDTEVLYLDRMEAPWPLRLDLKPGSHVPAHSSASGKLLLAMMPREPRAALLRAMTLQRFTPNTLTDPELLESELDRIAHKGIAVDNEEFMLGIACVAAPVLREDGTCIAAVAVHAPVSRTSLSKAMEFVPRLQEAARELAQTF</sequence>
<keyword evidence="1" id="KW-0805">Transcription regulation</keyword>
<dbReference type="GO" id="GO:0003677">
    <property type="term" value="F:DNA binding"/>
    <property type="evidence" value="ECO:0007669"/>
    <property type="project" value="UniProtKB-KW"/>
</dbReference>
<dbReference type="Pfam" id="PF01614">
    <property type="entry name" value="IclR_C"/>
    <property type="match status" value="1"/>
</dbReference>
<dbReference type="SUPFAM" id="SSF55781">
    <property type="entry name" value="GAF domain-like"/>
    <property type="match status" value="1"/>
</dbReference>
<dbReference type="Gene3D" id="1.10.10.10">
    <property type="entry name" value="Winged helix-like DNA-binding domain superfamily/Winged helix DNA-binding domain"/>
    <property type="match status" value="1"/>
</dbReference>
<dbReference type="InterPro" id="IPR036390">
    <property type="entry name" value="WH_DNA-bd_sf"/>
</dbReference>
<gene>
    <name evidence="7" type="primary">iclR_1</name>
    <name evidence="7" type="ORF">PAN31108_03451</name>
</gene>
<dbReference type="EMBL" id="CABPSB010000013">
    <property type="protein sequence ID" value="VVE27424.1"/>
    <property type="molecule type" value="Genomic_DNA"/>
</dbReference>
<keyword evidence="8" id="KW-1185">Reference proteome</keyword>
<dbReference type="Proteomes" id="UP000406256">
    <property type="component" value="Unassembled WGS sequence"/>
</dbReference>
<evidence type="ECO:0000313" key="7">
    <source>
        <dbReference type="EMBL" id="VVE27424.1"/>
    </source>
</evidence>
<dbReference type="Pfam" id="PF09339">
    <property type="entry name" value="HTH_IclR"/>
    <property type="match status" value="1"/>
</dbReference>
<protein>
    <submittedName>
        <fullName evidence="7">Transcriptional repressor IclR</fullName>
    </submittedName>
</protein>
<dbReference type="GO" id="GO:0045892">
    <property type="term" value="P:negative regulation of DNA-templated transcription"/>
    <property type="evidence" value="ECO:0007669"/>
    <property type="project" value="TreeGrafter"/>
</dbReference>
<dbReference type="InterPro" id="IPR005471">
    <property type="entry name" value="Tscrpt_reg_IclR_N"/>
</dbReference>
<name>A0A5E4WV15_9BURK</name>
<evidence type="ECO:0000256" key="1">
    <source>
        <dbReference type="ARBA" id="ARBA00023015"/>
    </source>
</evidence>
<dbReference type="PROSITE" id="PS51077">
    <property type="entry name" value="HTH_ICLR"/>
    <property type="match status" value="1"/>
</dbReference>
<reference evidence="7 8" key="1">
    <citation type="submission" date="2019-08" db="EMBL/GenBank/DDBJ databases">
        <authorList>
            <person name="Peeters C."/>
        </authorList>
    </citation>
    <scope>NUCLEOTIDE SEQUENCE [LARGE SCALE GENOMIC DNA]</scope>
    <source>
        <strain evidence="7 8">LMG 31108</strain>
    </source>
</reference>
<dbReference type="SUPFAM" id="SSF46785">
    <property type="entry name" value="Winged helix' DNA-binding domain"/>
    <property type="match status" value="1"/>
</dbReference>
<evidence type="ECO:0000259" key="5">
    <source>
        <dbReference type="PROSITE" id="PS51077"/>
    </source>
</evidence>
<keyword evidence="3" id="KW-0804">Transcription</keyword>
<keyword evidence="2" id="KW-0238">DNA-binding</keyword>
<dbReference type="GO" id="GO:0003700">
    <property type="term" value="F:DNA-binding transcription factor activity"/>
    <property type="evidence" value="ECO:0007669"/>
    <property type="project" value="TreeGrafter"/>
</dbReference>
<dbReference type="Gene3D" id="3.30.450.40">
    <property type="match status" value="1"/>
</dbReference>
<dbReference type="PANTHER" id="PTHR30136:SF24">
    <property type="entry name" value="HTH-TYPE TRANSCRIPTIONAL REPRESSOR ALLR"/>
    <property type="match status" value="1"/>
</dbReference>
<evidence type="ECO:0000256" key="4">
    <source>
        <dbReference type="SAM" id="MobiDB-lite"/>
    </source>
</evidence>
<evidence type="ECO:0000256" key="2">
    <source>
        <dbReference type="ARBA" id="ARBA00023125"/>
    </source>
</evidence>
<dbReference type="PROSITE" id="PS51078">
    <property type="entry name" value="ICLR_ED"/>
    <property type="match status" value="1"/>
</dbReference>
<evidence type="ECO:0000259" key="6">
    <source>
        <dbReference type="PROSITE" id="PS51078"/>
    </source>
</evidence>
<evidence type="ECO:0000256" key="3">
    <source>
        <dbReference type="ARBA" id="ARBA00023163"/>
    </source>
</evidence>
<feature type="domain" description="HTH iclR-type" evidence="5">
    <location>
        <begin position="97"/>
        <end position="160"/>
    </location>
</feature>
<evidence type="ECO:0000313" key="8">
    <source>
        <dbReference type="Proteomes" id="UP000406256"/>
    </source>
</evidence>
<organism evidence="7 8">
    <name type="scientific">Pandoraea anhela</name>
    <dbReference type="NCBI Taxonomy" id="2508295"/>
    <lineage>
        <taxon>Bacteria</taxon>
        <taxon>Pseudomonadati</taxon>
        <taxon>Pseudomonadota</taxon>
        <taxon>Betaproteobacteria</taxon>
        <taxon>Burkholderiales</taxon>
        <taxon>Burkholderiaceae</taxon>
        <taxon>Pandoraea</taxon>
    </lineage>
</organism>
<feature type="region of interest" description="Disordered" evidence="4">
    <location>
        <begin position="1"/>
        <end position="22"/>
    </location>
</feature>
<feature type="domain" description="IclR-ED" evidence="6">
    <location>
        <begin position="161"/>
        <end position="342"/>
    </location>
</feature>
<dbReference type="InterPro" id="IPR050707">
    <property type="entry name" value="HTH_MetabolicPath_Reg"/>
</dbReference>
<proteinExistence type="predicted"/>
<dbReference type="SMART" id="SM00346">
    <property type="entry name" value="HTH_ICLR"/>
    <property type="match status" value="1"/>
</dbReference>
<dbReference type="AlphaFoldDB" id="A0A5E4WV15"/>
<accession>A0A5E4WV15</accession>
<dbReference type="InterPro" id="IPR029016">
    <property type="entry name" value="GAF-like_dom_sf"/>
</dbReference>
<dbReference type="InterPro" id="IPR014757">
    <property type="entry name" value="Tscrpt_reg_IclR_C"/>
</dbReference>
<dbReference type="PANTHER" id="PTHR30136">
    <property type="entry name" value="HELIX-TURN-HELIX TRANSCRIPTIONAL REGULATOR, ICLR FAMILY"/>
    <property type="match status" value="1"/>
</dbReference>